<gene>
    <name evidence="3" type="ORF">P168DRAFT_130015</name>
</gene>
<dbReference type="VEuPathDB" id="FungiDB:P168DRAFT_130015"/>
<feature type="domain" description="Aminoglycoside phosphotransferase" evidence="2">
    <location>
        <begin position="71"/>
        <end position="225"/>
    </location>
</feature>
<feature type="compositionally biased region" description="Polar residues" evidence="1">
    <location>
        <begin position="12"/>
        <end position="47"/>
    </location>
</feature>
<dbReference type="InterPro" id="IPR011009">
    <property type="entry name" value="Kinase-like_dom_sf"/>
</dbReference>
<organism evidence="3 4">
    <name type="scientific">Aspergillus campestris (strain IBT 28561)</name>
    <dbReference type="NCBI Taxonomy" id="1392248"/>
    <lineage>
        <taxon>Eukaryota</taxon>
        <taxon>Fungi</taxon>
        <taxon>Dikarya</taxon>
        <taxon>Ascomycota</taxon>
        <taxon>Pezizomycotina</taxon>
        <taxon>Eurotiomycetes</taxon>
        <taxon>Eurotiomycetidae</taxon>
        <taxon>Eurotiales</taxon>
        <taxon>Aspergillaceae</taxon>
        <taxon>Aspergillus</taxon>
        <taxon>Aspergillus subgen. Circumdati</taxon>
    </lineage>
</organism>
<dbReference type="SUPFAM" id="SSF56112">
    <property type="entry name" value="Protein kinase-like (PK-like)"/>
    <property type="match status" value="1"/>
</dbReference>
<reference evidence="3" key="1">
    <citation type="submission" date="2016-12" db="EMBL/GenBank/DDBJ databases">
        <title>The genomes of Aspergillus section Nigri reveals drivers in fungal speciation.</title>
        <authorList>
            <consortium name="DOE Joint Genome Institute"/>
            <person name="Vesth T.C."/>
            <person name="Nybo J."/>
            <person name="Theobald S."/>
            <person name="Brandl J."/>
            <person name="Frisvad J.C."/>
            <person name="Nielsen K.F."/>
            <person name="Lyhne E.K."/>
            <person name="Kogle M.E."/>
            <person name="Kuo A."/>
            <person name="Riley R."/>
            <person name="Clum A."/>
            <person name="Nolan M."/>
            <person name="Lipzen A."/>
            <person name="Salamov A."/>
            <person name="Henrissat B."/>
            <person name="Wiebenga A."/>
            <person name="De vries R.P."/>
            <person name="Grigoriev I.V."/>
            <person name="Mortensen U.H."/>
            <person name="Andersen M.R."/>
            <person name="Baker S.E."/>
        </authorList>
    </citation>
    <scope>NUCLEOTIDE SEQUENCE</scope>
    <source>
        <strain evidence="3">IBT 28561</strain>
    </source>
</reference>
<name>A0A2I1D791_ASPC2</name>
<evidence type="ECO:0000256" key="1">
    <source>
        <dbReference type="SAM" id="MobiDB-lite"/>
    </source>
</evidence>
<dbReference type="Proteomes" id="UP000234254">
    <property type="component" value="Unassembled WGS sequence"/>
</dbReference>
<feature type="region of interest" description="Disordered" evidence="1">
    <location>
        <begin position="1"/>
        <end position="50"/>
    </location>
</feature>
<dbReference type="AlphaFoldDB" id="A0A2I1D791"/>
<dbReference type="PANTHER" id="PTHR21310:SF54">
    <property type="entry name" value="AMINOGLYCOSIDE PHOSPHOTRANSFERASE DOMAIN-CONTAINING PROTEIN"/>
    <property type="match status" value="1"/>
</dbReference>
<evidence type="ECO:0000313" key="4">
    <source>
        <dbReference type="Proteomes" id="UP000234254"/>
    </source>
</evidence>
<dbReference type="PANTHER" id="PTHR21310">
    <property type="entry name" value="AMINOGLYCOSIDE PHOSPHOTRANSFERASE-RELATED-RELATED"/>
    <property type="match status" value="1"/>
</dbReference>
<dbReference type="GeneID" id="36540197"/>
<sequence length="225" mass="24993">MTSQEAEPEPSPNSTFFKHHQASTLPSPAKVRSTNKATNNPHSTSFNRPPPVKFPSLGLIVKYGADVTVTEARTQQLVYERLSGVVPVPEVFGWTEDGEQVFIYMALVEGETLEKRWGVLNEEEREAICKELNGMVKAWRSLEYPDQGLYVGSLNNHPLNDIFLHDHRNLAGPFHDFNAVQEFHNGCDIEIDGRDIPAVFTHADLVPPNIILSPGPNPTVAAVID</sequence>
<keyword evidence="4" id="KW-1185">Reference proteome</keyword>
<comment type="caution">
    <text evidence="3">The sequence shown here is derived from an EMBL/GenBank/DDBJ whole genome shotgun (WGS) entry which is preliminary data.</text>
</comment>
<dbReference type="OrthoDB" id="5404599at2759"/>
<dbReference type="Pfam" id="PF01636">
    <property type="entry name" value="APH"/>
    <property type="match status" value="1"/>
</dbReference>
<dbReference type="InterPro" id="IPR051678">
    <property type="entry name" value="AGP_Transferase"/>
</dbReference>
<dbReference type="InterPro" id="IPR002575">
    <property type="entry name" value="Aminoglycoside_PTrfase"/>
</dbReference>
<dbReference type="EMBL" id="MSFM01000004">
    <property type="protein sequence ID" value="PKY05734.1"/>
    <property type="molecule type" value="Genomic_DNA"/>
</dbReference>
<dbReference type="RefSeq" id="XP_024694328.1">
    <property type="nucleotide sequence ID" value="XM_024832675.1"/>
</dbReference>
<proteinExistence type="predicted"/>
<evidence type="ECO:0000259" key="2">
    <source>
        <dbReference type="Pfam" id="PF01636"/>
    </source>
</evidence>
<accession>A0A2I1D791</accession>
<protein>
    <recommendedName>
        <fullName evidence="2">Aminoglycoside phosphotransferase domain-containing protein</fullName>
    </recommendedName>
</protein>
<evidence type="ECO:0000313" key="3">
    <source>
        <dbReference type="EMBL" id="PKY05734.1"/>
    </source>
</evidence>